<evidence type="ECO:0000313" key="4">
    <source>
        <dbReference type="Proteomes" id="UP000276128"/>
    </source>
</evidence>
<dbReference type="Proteomes" id="UP000276128">
    <property type="component" value="Unassembled WGS sequence"/>
</dbReference>
<dbReference type="PANTHER" id="PTHR30543">
    <property type="entry name" value="CHROMATE REDUCTASE"/>
    <property type="match status" value="1"/>
</dbReference>
<keyword evidence="4" id="KW-1185">Reference proteome</keyword>
<dbReference type="RefSeq" id="WP_126143676.1">
    <property type="nucleotide sequence ID" value="NZ_RXHU01000075.1"/>
</dbReference>
<sequence length="183" mass="19713">MKIAIVAGSNHKLATSTKLSVYIQKLIALEGHEATLLDLYEAPLPFYSPEGGYEGHEALKAFKQALFHADAIVLATAEYHSSISGVLKNALDHVNKDYFSQKAVLSVSSSGGAIAVSSLTQLQTIVRNLHGINCPEWISIGGDQRKSFQPEANLEEVEAGIDKRIRHVVGSFLSLAKQLSAGK</sequence>
<dbReference type="AlphaFoldDB" id="A0A3S0BSE2"/>
<comment type="similarity">
    <text evidence="1">Belongs to the azoreductase type 2 family.</text>
</comment>
<dbReference type="EMBL" id="RXHU01000075">
    <property type="protein sequence ID" value="RTE06333.1"/>
    <property type="molecule type" value="Genomic_DNA"/>
</dbReference>
<organism evidence="3 4">
    <name type="scientific">Paenibacillus whitsoniae</name>
    <dbReference type="NCBI Taxonomy" id="2496558"/>
    <lineage>
        <taxon>Bacteria</taxon>
        <taxon>Bacillati</taxon>
        <taxon>Bacillota</taxon>
        <taxon>Bacilli</taxon>
        <taxon>Bacillales</taxon>
        <taxon>Paenibacillaceae</taxon>
        <taxon>Paenibacillus</taxon>
    </lineage>
</organism>
<dbReference type="Pfam" id="PF03358">
    <property type="entry name" value="FMN_red"/>
    <property type="match status" value="1"/>
</dbReference>
<dbReference type="GO" id="GO:0005829">
    <property type="term" value="C:cytosol"/>
    <property type="evidence" value="ECO:0007669"/>
    <property type="project" value="TreeGrafter"/>
</dbReference>
<dbReference type="InterPro" id="IPR050712">
    <property type="entry name" value="NAD(P)H-dep_reductase"/>
</dbReference>
<accession>A0A3S0BSE2</accession>
<evidence type="ECO:0000256" key="1">
    <source>
        <dbReference type="ARBA" id="ARBA00009428"/>
    </source>
</evidence>
<dbReference type="Gene3D" id="3.40.50.360">
    <property type="match status" value="1"/>
</dbReference>
<reference evidence="3 4" key="1">
    <citation type="submission" date="2018-12" db="EMBL/GenBank/DDBJ databases">
        <title>Bacillus ochoae sp. nov., Paenibacillus whitsoniae sp. nov., Paenibacillus spiritus sp. nov. Isolated from the Mars Exploration Rover during spacecraft assembly.</title>
        <authorList>
            <person name="Seuylemezian A."/>
            <person name="Vaishampayan P."/>
        </authorList>
    </citation>
    <scope>NUCLEOTIDE SEQUENCE [LARGE SCALE GENOMIC DNA]</scope>
    <source>
        <strain evidence="3 4">MER 54</strain>
    </source>
</reference>
<proteinExistence type="inferred from homology"/>
<dbReference type="PANTHER" id="PTHR30543:SF21">
    <property type="entry name" value="NAD(P)H-DEPENDENT FMN REDUCTASE LOT6"/>
    <property type="match status" value="1"/>
</dbReference>
<dbReference type="GO" id="GO:0010181">
    <property type="term" value="F:FMN binding"/>
    <property type="evidence" value="ECO:0007669"/>
    <property type="project" value="TreeGrafter"/>
</dbReference>
<protein>
    <submittedName>
        <fullName evidence="3">NAD(P)H-dependent oxidoreductase</fullName>
    </submittedName>
</protein>
<feature type="domain" description="NADPH-dependent FMN reductase-like" evidence="2">
    <location>
        <begin position="1"/>
        <end position="141"/>
    </location>
</feature>
<dbReference type="GO" id="GO:0016491">
    <property type="term" value="F:oxidoreductase activity"/>
    <property type="evidence" value="ECO:0007669"/>
    <property type="project" value="InterPro"/>
</dbReference>
<comment type="caution">
    <text evidence="3">The sequence shown here is derived from an EMBL/GenBank/DDBJ whole genome shotgun (WGS) entry which is preliminary data.</text>
</comment>
<dbReference type="InterPro" id="IPR029039">
    <property type="entry name" value="Flavoprotein-like_sf"/>
</dbReference>
<evidence type="ECO:0000259" key="2">
    <source>
        <dbReference type="Pfam" id="PF03358"/>
    </source>
</evidence>
<name>A0A3S0BSE2_9BACL</name>
<evidence type="ECO:0000313" key="3">
    <source>
        <dbReference type="EMBL" id="RTE06333.1"/>
    </source>
</evidence>
<dbReference type="OrthoDB" id="9790975at2"/>
<dbReference type="SUPFAM" id="SSF52218">
    <property type="entry name" value="Flavoproteins"/>
    <property type="match status" value="1"/>
</dbReference>
<dbReference type="InterPro" id="IPR005025">
    <property type="entry name" value="FMN_Rdtase-like_dom"/>
</dbReference>
<gene>
    <name evidence="3" type="ORF">EJQ19_23475</name>
</gene>